<dbReference type="SMART" id="SM00842">
    <property type="entry name" value="FtsA"/>
    <property type="match status" value="1"/>
</dbReference>
<dbReference type="Gene3D" id="3.30.1490.300">
    <property type="match status" value="1"/>
</dbReference>
<evidence type="ECO:0000313" key="2">
    <source>
        <dbReference type="EMBL" id="OEF98244.1"/>
    </source>
</evidence>
<dbReference type="AlphaFoldDB" id="A0A1E5G650"/>
<comment type="caution">
    <text evidence="2">The sequence shown here is derived from an EMBL/GenBank/DDBJ whole genome shotgun (WGS) entry which is preliminary data.</text>
</comment>
<dbReference type="Gene3D" id="3.30.420.40">
    <property type="match status" value="2"/>
</dbReference>
<dbReference type="InterPro" id="IPR050696">
    <property type="entry name" value="FtsA/MreB"/>
</dbReference>
<protein>
    <recommendedName>
        <fullName evidence="1">SHS2 domain-containing protein</fullName>
    </recommendedName>
</protein>
<sequence>MQQPAPIFALDIGTRSIVGILAYPEGDKLNIASCEVFEHQERSMLDGQIHDVLKVASIIKAIKQKIEDEHSIQLTHAAVAAAGRSLKTVRTTLTHSIKDKPFTSRDEVIAFELEAVQQAQKMLVKENEGVDKTKYHCVGYSIVEYAIDGSPIASIIDQYGEQAKIDVIATFLPRVVVDSLQAALERADLEISALTLEPIAAINVLIPPTMRKLNLALVDIGAGTSDIAITAEGTITAYDMVPSAGDEITEAISQKYLLDFNVAEALKRSLREETVTYEDVLGFSYEKASKEIISEIREHVDVLANQIAERILSLNKVTPQAIMLVGGGSMTPLLPEILAQKVSLPKERVAVRGAEAISNLIGQHEILKGPEAVTPVGIVVSALAHHIDFINIKVNNKKVRVFDLKKLTVGDALIAAGIDMHKLHGKPGMALSVEVNGSIRIIRGKYGTPPLILLNNEPATLDTIIKEDDQLIIEPGMPGADATGTIADILKDDELAPLQVVLKGQSRELPVLIFYNGKPATIDQQLADRASIICHPPSTVKECFEAVGITDYATGNSDMSIVVNGQTKLLPGGKSEIFLNDQIASLSTRVRPNDNISMQTQQHKAYKLYDVIEPELIVGYEVNVKVNGSPVTLYHPGIKILNKGNPTQLSNEVADKDVIEVVRNNHIQLMFNDIFKFIDIMAKKPKDSSRLKMLLNGSPATFDAPLKTGDTIDLTWEEN</sequence>
<dbReference type="InterPro" id="IPR003494">
    <property type="entry name" value="SHS2_FtsA"/>
</dbReference>
<dbReference type="Proteomes" id="UP000094296">
    <property type="component" value="Unassembled WGS sequence"/>
</dbReference>
<accession>A0A1E5G650</accession>
<evidence type="ECO:0000313" key="3">
    <source>
        <dbReference type="Proteomes" id="UP000094296"/>
    </source>
</evidence>
<name>A0A1E5G650_9FIRM</name>
<dbReference type="SUPFAM" id="SSF53067">
    <property type="entry name" value="Actin-like ATPase domain"/>
    <property type="match status" value="2"/>
</dbReference>
<dbReference type="CDD" id="cd24004">
    <property type="entry name" value="ASKHA_NBD_PilM-like"/>
    <property type="match status" value="1"/>
</dbReference>
<organism evidence="2 3">
    <name type="scientific">Desulfuribacillus alkaliarsenatis</name>
    <dbReference type="NCBI Taxonomy" id="766136"/>
    <lineage>
        <taxon>Bacteria</taxon>
        <taxon>Bacillati</taxon>
        <taxon>Bacillota</taxon>
        <taxon>Desulfuribacillia</taxon>
        <taxon>Desulfuribacillales</taxon>
        <taxon>Desulfuribacillaceae</taxon>
        <taxon>Desulfuribacillus</taxon>
    </lineage>
</organism>
<evidence type="ECO:0000259" key="1">
    <source>
        <dbReference type="SMART" id="SM00842"/>
    </source>
</evidence>
<gene>
    <name evidence="2" type="ORF">BHF68_00735</name>
</gene>
<dbReference type="EMBL" id="MIJE01000001">
    <property type="protein sequence ID" value="OEF98244.1"/>
    <property type="molecule type" value="Genomic_DNA"/>
</dbReference>
<reference evidence="2 3" key="1">
    <citation type="submission" date="2016-09" db="EMBL/GenBank/DDBJ databases">
        <title>Draft genome sequence for the type strain of Desulfuribacillus alkaliarsenatis AHT28, an obligately anaerobic, sulfidogenic bacterium isolated from Russian soda lake sediments.</title>
        <authorList>
            <person name="Abin C.A."/>
            <person name="Hollibaugh J.T."/>
        </authorList>
    </citation>
    <scope>NUCLEOTIDE SEQUENCE [LARGE SCALE GENOMIC DNA]</scope>
    <source>
        <strain evidence="2 3">AHT28</strain>
    </source>
</reference>
<dbReference type="Pfam" id="PF14450">
    <property type="entry name" value="FtsA"/>
    <property type="match status" value="1"/>
</dbReference>
<dbReference type="OrthoDB" id="9768127at2"/>
<dbReference type="RefSeq" id="WP_069641736.1">
    <property type="nucleotide sequence ID" value="NZ_MIJE01000001.1"/>
</dbReference>
<proteinExistence type="predicted"/>
<dbReference type="PANTHER" id="PTHR32432">
    <property type="entry name" value="CELL DIVISION PROTEIN FTSA-RELATED"/>
    <property type="match status" value="1"/>
</dbReference>
<dbReference type="InterPro" id="IPR043129">
    <property type="entry name" value="ATPase_NBD"/>
</dbReference>
<feature type="domain" description="SHS2" evidence="1">
    <location>
        <begin position="7"/>
        <end position="205"/>
    </location>
</feature>
<dbReference type="PANTHER" id="PTHR32432:SF3">
    <property type="entry name" value="ETHANOLAMINE UTILIZATION PROTEIN EUTJ"/>
    <property type="match status" value="1"/>
</dbReference>
<dbReference type="GO" id="GO:0051301">
    <property type="term" value="P:cell division"/>
    <property type="evidence" value="ECO:0007669"/>
    <property type="project" value="InterPro"/>
</dbReference>
<dbReference type="STRING" id="766136.BHF68_00735"/>
<keyword evidence="3" id="KW-1185">Reference proteome</keyword>